<evidence type="ECO:0000259" key="10">
    <source>
        <dbReference type="PROSITE" id="PS50885"/>
    </source>
</evidence>
<dbReference type="InterPro" id="IPR004090">
    <property type="entry name" value="Chemotax_Me-accpt_rcpt"/>
</dbReference>
<dbReference type="PANTHER" id="PTHR32089:SF119">
    <property type="entry name" value="METHYL-ACCEPTING CHEMOTAXIS PROTEIN CTPL"/>
    <property type="match status" value="1"/>
</dbReference>
<dbReference type="Gene3D" id="1.10.287.950">
    <property type="entry name" value="Methyl-accepting chemotaxis protein"/>
    <property type="match status" value="1"/>
</dbReference>
<evidence type="ECO:0000259" key="9">
    <source>
        <dbReference type="PROSITE" id="PS50111"/>
    </source>
</evidence>
<evidence type="ECO:0000256" key="1">
    <source>
        <dbReference type="ARBA" id="ARBA00004141"/>
    </source>
</evidence>
<dbReference type="Pfam" id="PF00015">
    <property type="entry name" value="MCPsignal"/>
    <property type="match status" value="1"/>
</dbReference>
<comment type="similarity">
    <text evidence="6">Belongs to the methyl-accepting chemotaxis (MCP) protein family.</text>
</comment>
<dbReference type="AlphaFoldDB" id="A0A220UJJ9"/>
<reference evidence="11 12" key="1">
    <citation type="submission" date="2017-07" db="EMBL/GenBank/DDBJ databases">
        <title>Phenotypical and genomic characterization of a clinical isolate of Shewanella bicestrii sp. nov. producing an extended-spectrum beta-lactamase and a new oxacillinase variant.</title>
        <authorList>
            <person name="Jousset A.B."/>
            <person name="Bonnin R.A."/>
            <person name="Girlich D."/>
            <person name="Dabos L."/>
            <person name="Potron A."/>
            <person name="Dortet L."/>
            <person name="Glaser P."/>
            <person name="Naas T."/>
        </authorList>
    </citation>
    <scope>NUCLEOTIDE SEQUENCE [LARGE SCALE GENOMIC DNA]</scope>
    <source>
        <strain evidence="11 12">JAB-1</strain>
    </source>
</reference>
<dbReference type="InterPro" id="IPR024478">
    <property type="entry name" value="HlyB_4HB_MCP"/>
</dbReference>
<dbReference type="EMBL" id="CP022358">
    <property type="protein sequence ID" value="ASK68275.1"/>
    <property type="molecule type" value="Genomic_DNA"/>
</dbReference>
<keyword evidence="2 8" id="KW-0812">Transmembrane</keyword>
<dbReference type="InterPro" id="IPR003660">
    <property type="entry name" value="HAMP_dom"/>
</dbReference>
<evidence type="ECO:0000313" key="11">
    <source>
        <dbReference type="EMBL" id="ASK68275.1"/>
    </source>
</evidence>
<name>A0A220UJJ9_9GAMM</name>
<dbReference type="Pfam" id="PF12729">
    <property type="entry name" value="4HB_MCP_1"/>
    <property type="match status" value="1"/>
</dbReference>
<dbReference type="GO" id="GO:0004888">
    <property type="term" value="F:transmembrane signaling receptor activity"/>
    <property type="evidence" value="ECO:0007669"/>
    <property type="project" value="InterPro"/>
</dbReference>
<evidence type="ECO:0000256" key="2">
    <source>
        <dbReference type="ARBA" id="ARBA00022692"/>
    </source>
</evidence>
<dbReference type="PROSITE" id="PS50885">
    <property type="entry name" value="HAMP"/>
    <property type="match status" value="1"/>
</dbReference>
<evidence type="ECO:0000256" key="4">
    <source>
        <dbReference type="ARBA" id="ARBA00023136"/>
    </source>
</evidence>
<dbReference type="SUPFAM" id="SSF58104">
    <property type="entry name" value="Methyl-accepting chemotaxis protein (MCP) signaling domain"/>
    <property type="match status" value="1"/>
</dbReference>
<protein>
    <submittedName>
        <fullName evidence="11">Methyl-accepting chemotaxis protein</fullName>
    </submittedName>
</protein>
<dbReference type="PANTHER" id="PTHR32089">
    <property type="entry name" value="METHYL-ACCEPTING CHEMOTAXIS PROTEIN MCPB"/>
    <property type="match status" value="1"/>
</dbReference>
<keyword evidence="5 7" id="KW-0807">Transducer</keyword>
<evidence type="ECO:0000256" key="8">
    <source>
        <dbReference type="SAM" id="Phobius"/>
    </source>
</evidence>
<feature type="domain" description="Methyl-accepting transducer" evidence="9">
    <location>
        <begin position="269"/>
        <end position="505"/>
    </location>
</feature>
<feature type="transmembrane region" description="Helical" evidence="8">
    <location>
        <begin position="12"/>
        <end position="33"/>
    </location>
</feature>
<evidence type="ECO:0000256" key="6">
    <source>
        <dbReference type="ARBA" id="ARBA00029447"/>
    </source>
</evidence>
<dbReference type="CDD" id="cd11386">
    <property type="entry name" value="MCP_signal"/>
    <property type="match status" value="1"/>
</dbReference>
<dbReference type="KEGG" id="sbj:CF168_04945"/>
<gene>
    <name evidence="11" type="ORF">CF168_04945</name>
</gene>
<feature type="transmembrane region" description="Helical" evidence="8">
    <location>
        <begin position="188"/>
        <end position="209"/>
    </location>
</feature>
<dbReference type="SMART" id="SM00283">
    <property type="entry name" value="MA"/>
    <property type="match status" value="1"/>
</dbReference>
<proteinExistence type="inferred from homology"/>
<dbReference type="PROSITE" id="PS50111">
    <property type="entry name" value="CHEMOTAXIS_TRANSDUC_2"/>
    <property type="match status" value="1"/>
</dbReference>
<dbReference type="RefSeq" id="WP_089067181.1">
    <property type="nucleotide sequence ID" value="NZ_CP022358.1"/>
</dbReference>
<dbReference type="FunFam" id="1.10.287.950:FF:000001">
    <property type="entry name" value="Methyl-accepting chemotaxis sensory transducer"/>
    <property type="match status" value="1"/>
</dbReference>
<dbReference type="GO" id="GO:0006935">
    <property type="term" value="P:chemotaxis"/>
    <property type="evidence" value="ECO:0007669"/>
    <property type="project" value="InterPro"/>
</dbReference>
<keyword evidence="12" id="KW-1185">Reference proteome</keyword>
<dbReference type="Proteomes" id="UP000198367">
    <property type="component" value="Chromosome"/>
</dbReference>
<comment type="subcellular location">
    <subcellularLocation>
        <location evidence="1">Membrane</location>
        <topology evidence="1">Multi-pass membrane protein</topology>
    </subcellularLocation>
</comment>
<keyword evidence="4 8" id="KW-0472">Membrane</keyword>
<accession>A0A220UJJ9</accession>
<evidence type="ECO:0000313" key="12">
    <source>
        <dbReference type="Proteomes" id="UP000198367"/>
    </source>
</evidence>
<evidence type="ECO:0000256" key="5">
    <source>
        <dbReference type="ARBA" id="ARBA00023224"/>
    </source>
</evidence>
<dbReference type="GO" id="GO:0007165">
    <property type="term" value="P:signal transduction"/>
    <property type="evidence" value="ECO:0007669"/>
    <property type="project" value="UniProtKB-KW"/>
</dbReference>
<dbReference type="InterPro" id="IPR004089">
    <property type="entry name" value="MCPsignal_dom"/>
</dbReference>
<dbReference type="SMART" id="SM00304">
    <property type="entry name" value="HAMP"/>
    <property type="match status" value="1"/>
</dbReference>
<dbReference type="PRINTS" id="PR00260">
    <property type="entry name" value="CHEMTRNSDUCR"/>
</dbReference>
<dbReference type="Pfam" id="PF00672">
    <property type="entry name" value="HAMP"/>
    <property type="match status" value="1"/>
</dbReference>
<dbReference type="GO" id="GO:0016020">
    <property type="term" value="C:membrane"/>
    <property type="evidence" value="ECO:0007669"/>
    <property type="project" value="UniProtKB-SubCell"/>
</dbReference>
<sequence>MNGLQIKQKMFIGILVPLLMLLTIGFIAINMMGKIEYGVERIYNDRVVPLDDLKVIADKYAVDVIDAVNKANAGGFTASQAINALESAKSTVNQRWQKYLSTELTKDESQLAQQAERLFTPANEQIEQLITYLRGLNGDVVHQLNDKILPLYNAIDPISGKVSELIDLQIKIAGQEKDAVNGIYQSSISIFITLAGIAMLISIVIGLWVNRSVMNPIRDIVENLKTIRQDSDLTVKFKTFNDDELGQISTSLTQVIEHLRGILHSIAEAANTVNSSATELSSFTQATNKRMQQQQAETEQTATAMNEMTATVAEVAQSAAAAADSAKDADSYAANGNHIVMQSITSMSQLSEQIQKTAQVIGFLSNESQNIGRVLDVIKSIAEQTNLLALNAAIEAARAGEQGRGFAVVADEVRTLAQRTQKSTQEIEAMIATLQQGVKEAVNAMEVGINQVDDANDKANQAGQALKEIVASVDNITELNTHIATAAEEQSSVAESINRSIIAISDIAEHSTNSALELSESVINLTKLANSMRNQVSAFRL</sequence>
<feature type="domain" description="HAMP" evidence="10">
    <location>
        <begin position="211"/>
        <end position="264"/>
    </location>
</feature>
<organism evidence="11 12">
    <name type="scientific">Shewanella bicestrii</name>
    <dbReference type="NCBI Taxonomy" id="2018305"/>
    <lineage>
        <taxon>Bacteria</taxon>
        <taxon>Pseudomonadati</taxon>
        <taxon>Pseudomonadota</taxon>
        <taxon>Gammaproteobacteria</taxon>
        <taxon>Alteromonadales</taxon>
        <taxon>Shewanellaceae</taxon>
        <taxon>Shewanella</taxon>
    </lineage>
</organism>
<evidence type="ECO:0000256" key="3">
    <source>
        <dbReference type="ARBA" id="ARBA00022989"/>
    </source>
</evidence>
<evidence type="ECO:0000256" key="7">
    <source>
        <dbReference type="PROSITE-ProRule" id="PRU00284"/>
    </source>
</evidence>
<keyword evidence="3 8" id="KW-1133">Transmembrane helix</keyword>